<evidence type="ECO:0000313" key="4">
    <source>
        <dbReference type="Proteomes" id="UP001054945"/>
    </source>
</evidence>
<gene>
    <name evidence="3" type="primary">DSCAM_5</name>
    <name evidence="3" type="ORF">CEXT_353891</name>
</gene>
<accession>A0AAV4X2I8</accession>
<dbReference type="InterPro" id="IPR013783">
    <property type="entry name" value="Ig-like_fold"/>
</dbReference>
<protein>
    <submittedName>
        <fullName evidence="3">Down syndrome cell adhesion molecule</fullName>
    </submittedName>
</protein>
<dbReference type="Proteomes" id="UP001054945">
    <property type="component" value="Unassembled WGS sequence"/>
</dbReference>
<dbReference type="EMBL" id="BPLR01017145">
    <property type="protein sequence ID" value="GIY89051.1"/>
    <property type="molecule type" value="Genomic_DNA"/>
</dbReference>
<organism evidence="3 4">
    <name type="scientific">Caerostris extrusa</name>
    <name type="common">Bark spider</name>
    <name type="synonym">Caerostris bankana</name>
    <dbReference type="NCBI Taxonomy" id="172846"/>
    <lineage>
        <taxon>Eukaryota</taxon>
        <taxon>Metazoa</taxon>
        <taxon>Ecdysozoa</taxon>
        <taxon>Arthropoda</taxon>
        <taxon>Chelicerata</taxon>
        <taxon>Arachnida</taxon>
        <taxon>Araneae</taxon>
        <taxon>Araneomorphae</taxon>
        <taxon>Entelegynae</taxon>
        <taxon>Araneoidea</taxon>
        <taxon>Araneidae</taxon>
        <taxon>Caerostris</taxon>
    </lineage>
</organism>
<reference evidence="3 4" key="1">
    <citation type="submission" date="2021-06" db="EMBL/GenBank/DDBJ databases">
        <title>Caerostris extrusa draft genome.</title>
        <authorList>
            <person name="Kono N."/>
            <person name="Arakawa K."/>
        </authorList>
    </citation>
    <scope>NUCLEOTIDE SEQUENCE [LARGE SCALE GENOMIC DNA]</scope>
</reference>
<dbReference type="PROSITE" id="PS50835">
    <property type="entry name" value="IG_LIKE"/>
    <property type="match status" value="1"/>
</dbReference>
<feature type="region of interest" description="Disordered" evidence="1">
    <location>
        <begin position="1"/>
        <end position="26"/>
    </location>
</feature>
<name>A0AAV4X2I8_CAEEX</name>
<dbReference type="AlphaFoldDB" id="A0AAV4X2I8"/>
<dbReference type="InterPro" id="IPR007110">
    <property type="entry name" value="Ig-like_dom"/>
</dbReference>
<dbReference type="InterPro" id="IPR036179">
    <property type="entry name" value="Ig-like_dom_sf"/>
</dbReference>
<proteinExistence type="predicted"/>
<evidence type="ECO:0000256" key="1">
    <source>
        <dbReference type="SAM" id="MobiDB-lite"/>
    </source>
</evidence>
<evidence type="ECO:0000313" key="3">
    <source>
        <dbReference type="EMBL" id="GIY89051.1"/>
    </source>
</evidence>
<sequence>MALKLKKALQQEEDTDSALPTPSRVTQATHGWMCGAKGARSAPVHGVRAEGSEGTRIAAATSVVGFVWPRPDDGTFQSILSSSHIHVLENGSLTITVTQKSDAGYYMCETSNDVGEPLRYSVRLAVHFSLPLPSWTPDLDLDLKIAKSNLHILCK</sequence>
<comment type="caution">
    <text evidence="3">The sequence shown here is derived from an EMBL/GenBank/DDBJ whole genome shotgun (WGS) entry which is preliminary data.</text>
</comment>
<evidence type="ECO:0000259" key="2">
    <source>
        <dbReference type="PROSITE" id="PS50835"/>
    </source>
</evidence>
<dbReference type="Gene3D" id="2.60.40.10">
    <property type="entry name" value="Immunoglobulins"/>
    <property type="match status" value="1"/>
</dbReference>
<keyword evidence="4" id="KW-1185">Reference proteome</keyword>
<feature type="domain" description="Ig-like" evidence="2">
    <location>
        <begin position="34"/>
        <end position="125"/>
    </location>
</feature>
<dbReference type="SUPFAM" id="SSF48726">
    <property type="entry name" value="Immunoglobulin"/>
    <property type="match status" value="1"/>
</dbReference>